<evidence type="ECO:0000313" key="3">
    <source>
        <dbReference type="Proteomes" id="UP001430953"/>
    </source>
</evidence>
<evidence type="ECO:0000256" key="1">
    <source>
        <dbReference type="SAM" id="Phobius"/>
    </source>
</evidence>
<sequence length="64" mass="7330">MVQMERIRAVGSRKKFPPHTFAYSIKYICITKLIYLKRNFLAGAINAPLLAVVNFSYAYVDAMD</sequence>
<organism evidence="2 3">
    <name type="scientific">Cardiocondyla obscurior</name>
    <dbReference type="NCBI Taxonomy" id="286306"/>
    <lineage>
        <taxon>Eukaryota</taxon>
        <taxon>Metazoa</taxon>
        <taxon>Ecdysozoa</taxon>
        <taxon>Arthropoda</taxon>
        <taxon>Hexapoda</taxon>
        <taxon>Insecta</taxon>
        <taxon>Pterygota</taxon>
        <taxon>Neoptera</taxon>
        <taxon>Endopterygota</taxon>
        <taxon>Hymenoptera</taxon>
        <taxon>Apocrita</taxon>
        <taxon>Aculeata</taxon>
        <taxon>Formicoidea</taxon>
        <taxon>Formicidae</taxon>
        <taxon>Myrmicinae</taxon>
        <taxon>Cardiocondyla</taxon>
    </lineage>
</organism>
<feature type="transmembrane region" description="Helical" evidence="1">
    <location>
        <begin position="40"/>
        <end position="60"/>
    </location>
</feature>
<protein>
    <submittedName>
        <fullName evidence="2">Uncharacterized protein</fullName>
    </submittedName>
</protein>
<keyword evidence="1" id="KW-0812">Transmembrane</keyword>
<keyword evidence="1" id="KW-0472">Membrane</keyword>
<dbReference type="EMBL" id="JADYXP020000018">
    <property type="protein sequence ID" value="KAL0106250.1"/>
    <property type="molecule type" value="Genomic_DNA"/>
</dbReference>
<comment type="caution">
    <text evidence="2">The sequence shown here is derived from an EMBL/GenBank/DDBJ whole genome shotgun (WGS) entry which is preliminary data.</text>
</comment>
<proteinExistence type="predicted"/>
<name>A0AAW2ETL7_9HYME</name>
<accession>A0AAW2ETL7</accession>
<keyword evidence="3" id="KW-1185">Reference proteome</keyword>
<dbReference type="AlphaFoldDB" id="A0AAW2ETL7"/>
<dbReference type="Proteomes" id="UP001430953">
    <property type="component" value="Unassembled WGS sequence"/>
</dbReference>
<reference evidence="2 3" key="1">
    <citation type="submission" date="2023-03" db="EMBL/GenBank/DDBJ databases">
        <title>High recombination rates correlate with genetic variation in Cardiocondyla obscurior ants.</title>
        <authorList>
            <person name="Errbii M."/>
        </authorList>
    </citation>
    <scope>NUCLEOTIDE SEQUENCE [LARGE SCALE GENOMIC DNA]</scope>
    <source>
        <strain evidence="2">Alpha-2009</strain>
        <tissue evidence="2">Whole body</tissue>
    </source>
</reference>
<evidence type="ECO:0000313" key="2">
    <source>
        <dbReference type="EMBL" id="KAL0106250.1"/>
    </source>
</evidence>
<keyword evidence="1" id="KW-1133">Transmembrane helix</keyword>
<gene>
    <name evidence="2" type="ORF">PUN28_016154</name>
</gene>